<evidence type="ECO:0000313" key="2">
    <source>
        <dbReference type="Proteomes" id="UP000324222"/>
    </source>
</evidence>
<dbReference type="Proteomes" id="UP000324222">
    <property type="component" value="Unassembled WGS sequence"/>
</dbReference>
<name>A0A5B7DX31_PORTR</name>
<organism evidence="1 2">
    <name type="scientific">Portunus trituberculatus</name>
    <name type="common">Swimming crab</name>
    <name type="synonym">Neptunus trituberculatus</name>
    <dbReference type="NCBI Taxonomy" id="210409"/>
    <lineage>
        <taxon>Eukaryota</taxon>
        <taxon>Metazoa</taxon>
        <taxon>Ecdysozoa</taxon>
        <taxon>Arthropoda</taxon>
        <taxon>Crustacea</taxon>
        <taxon>Multicrustacea</taxon>
        <taxon>Malacostraca</taxon>
        <taxon>Eumalacostraca</taxon>
        <taxon>Eucarida</taxon>
        <taxon>Decapoda</taxon>
        <taxon>Pleocyemata</taxon>
        <taxon>Brachyura</taxon>
        <taxon>Eubrachyura</taxon>
        <taxon>Portunoidea</taxon>
        <taxon>Portunidae</taxon>
        <taxon>Portuninae</taxon>
        <taxon>Portunus</taxon>
    </lineage>
</organism>
<protein>
    <submittedName>
        <fullName evidence="1">Uncharacterized protein</fullName>
    </submittedName>
</protein>
<proteinExistence type="predicted"/>
<dbReference type="EMBL" id="VSRR010001541">
    <property type="protein sequence ID" value="MPC26008.1"/>
    <property type="molecule type" value="Genomic_DNA"/>
</dbReference>
<comment type="caution">
    <text evidence="1">The sequence shown here is derived from an EMBL/GenBank/DDBJ whole genome shotgun (WGS) entry which is preliminary data.</text>
</comment>
<accession>A0A5B7DX31</accession>
<keyword evidence="2" id="KW-1185">Reference proteome</keyword>
<evidence type="ECO:0000313" key="1">
    <source>
        <dbReference type="EMBL" id="MPC26008.1"/>
    </source>
</evidence>
<sequence>MEMMLQGDGASVSSDGRLSSGARQASSLVLAPPFVAPSCAGAAGSRDATHPCFPLPIDFKKPFRVLWAWKS</sequence>
<gene>
    <name evidence="1" type="ORF">E2C01_019134</name>
</gene>
<reference evidence="1 2" key="1">
    <citation type="submission" date="2019-05" db="EMBL/GenBank/DDBJ databases">
        <title>Another draft genome of Portunus trituberculatus and its Hox gene families provides insights of decapod evolution.</title>
        <authorList>
            <person name="Jeong J.-H."/>
            <person name="Song I."/>
            <person name="Kim S."/>
            <person name="Choi T."/>
            <person name="Kim D."/>
            <person name="Ryu S."/>
            <person name="Kim W."/>
        </authorList>
    </citation>
    <scope>NUCLEOTIDE SEQUENCE [LARGE SCALE GENOMIC DNA]</scope>
    <source>
        <tissue evidence="1">Muscle</tissue>
    </source>
</reference>
<dbReference type="AlphaFoldDB" id="A0A5B7DX31"/>